<dbReference type="PANTHER" id="PTHR10073:SF41">
    <property type="entry name" value="MISMATCH REPAIR PROTEIN, PUTATIVE (AFU_ORTHOLOGUE AFUA_8G05820)-RELATED"/>
    <property type="match status" value="1"/>
</dbReference>
<dbReference type="Proteomes" id="UP001642720">
    <property type="component" value="Unassembled WGS sequence"/>
</dbReference>
<evidence type="ECO:0000313" key="5">
    <source>
        <dbReference type="EMBL" id="TFB04405.1"/>
    </source>
</evidence>
<comment type="similarity">
    <text evidence="1">Belongs to the DNA mismatch repair MutL/HexB family.</text>
</comment>
<feature type="region of interest" description="Disordered" evidence="3">
    <location>
        <begin position="698"/>
        <end position="735"/>
    </location>
</feature>
<dbReference type="InterPro" id="IPR014762">
    <property type="entry name" value="DNA_mismatch_repair_CS"/>
</dbReference>
<dbReference type="PROSITE" id="PS00058">
    <property type="entry name" value="DNA_MISMATCH_REPAIR_1"/>
    <property type="match status" value="1"/>
</dbReference>
<feature type="region of interest" description="Disordered" evidence="3">
    <location>
        <begin position="394"/>
        <end position="469"/>
    </location>
</feature>
<evidence type="ECO:0000256" key="3">
    <source>
        <dbReference type="SAM" id="MobiDB-lite"/>
    </source>
</evidence>
<dbReference type="InterPro" id="IPR013507">
    <property type="entry name" value="DNA_mismatch_S5_2-like"/>
</dbReference>
<feature type="compositionally biased region" description="Polar residues" evidence="3">
    <location>
        <begin position="436"/>
        <end position="448"/>
    </location>
</feature>
<accession>A0ABY2HAN8</accession>
<gene>
    <name evidence="5" type="ORF">CCMA1212_003535</name>
</gene>
<dbReference type="InterPro" id="IPR014721">
    <property type="entry name" value="Ribsml_uS5_D2-typ_fold_subgr"/>
</dbReference>
<dbReference type="PANTHER" id="PTHR10073">
    <property type="entry name" value="DNA MISMATCH REPAIR PROTEIN MLH, PMS, MUTL"/>
    <property type="match status" value="1"/>
</dbReference>
<organism evidence="5 6">
    <name type="scientific">Trichoderma ghanense</name>
    <dbReference type="NCBI Taxonomy" id="65468"/>
    <lineage>
        <taxon>Eukaryota</taxon>
        <taxon>Fungi</taxon>
        <taxon>Dikarya</taxon>
        <taxon>Ascomycota</taxon>
        <taxon>Pezizomycotina</taxon>
        <taxon>Sordariomycetes</taxon>
        <taxon>Hypocreomycetidae</taxon>
        <taxon>Hypocreales</taxon>
        <taxon>Hypocreaceae</taxon>
        <taxon>Trichoderma</taxon>
    </lineage>
</organism>
<keyword evidence="2" id="KW-0227">DNA damage</keyword>
<keyword evidence="6" id="KW-1185">Reference proteome</keyword>
<dbReference type="SUPFAM" id="SSF55874">
    <property type="entry name" value="ATPase domain of HSP90 chaperone/DNA topoisomerase II/histidine kinase"/>
    <property type="match status" value="1"/>
</dbReference>
<evidence type="ECO:0000256" key="2">
    <source>
        <dbReference type="ARBA" id="ARBA00022763"/>
    </source>
</evidence>
<feature type="compositionally biased region" description="Polar residues" evidence="3">
    <location>
        <begin position="578"/>
        <end position="590"/>
    </location>
</feature>
<dbReference type="Pfam" id="PF01119">
    <property type="entry name" value="DNA_mis_repair"/>
    <property type="match status" value="1"/>
</dbReference>
<comment type="caution">
    <text evidence="5">The sequence shown here is derived from an EMBL/GenBank/DDBJ whole genome shotgun (WGS) entry which is preliminary data.</text>
</comment>
<dbReference type="SMART" id="SM01340">
    <property type="entry name" value="DNA_mis_repair"/>
    <property type="match status" value="1"/>
</dbReference>
<dbReference type="EMBL" id="PPTA01000004">
    <property type="protein sequence ID" value="TFB04405.1"/>
    <property type="molecule type" value="Genomic_DNA"/>
</dbReference>
<evidence type="ECO:0000313" key="6">
    <source>
        <dbReference type="Proteomes" id="UP001642720"/>
    </source>
</evidence>
<name>A0ABY2HAN8_9HYPO</name>
<dbReference type="InterPro" id="IPR038973">
    <property type="entry name" value="MutL/Mlh/Pms-like"/>
</dbReference>
<feature type="region of interest" description="Disordered" evidence="3">
    <location>
        <begin position="578"/>
        <end position="685"/>
    </location>
</feature>
<feature type="domain" description="DNA mismatch repair protein S5" evidence="4">
    <location>
        <begin position="217"/>
        <end position="363"/>
    </location>
</feature>
<dbReference type="GeneID" id="300575330"/>
<dbReference type="SUPFAM" id="SSF54211">
    <property type="entry name" value="Ribosomal protein S5 domain 2-like"/>
    <property type="match status" value="1"/>
</dbReference>
<dbReference type="InterPro" id="IPR036890">
    <property type="entry name" value="HATPase_C_sf"/>
</dbReference>
<feature type="compositionally biased region" description="Polar residues" evidence="3">
    <location>
        <begin position="714"/>
        <end position="734"/>
    </location>
</feature>
<evidence type="ECO:0000256" key="1">
    <source>
        <dbReference type="ARBA" id="ARBA00006082"/>
    </source>
</evidence>
<dbReference type="Gene3D" id="3.30.230.10">
    <property type="match status" value="1"/>
</dbReference>
<feature type="compositionally biased region" description="Polar residues" evidence="3">
    <location>
        <begin position="404"/>
        <end position="428"/>
    </location>
</feature>
<dbReference type="InterPro" id="IPR002099">
    <property type="entry name" value="MutL/Mlh/PMS"/>
</dbReference>
<sequence>MQISALPQSTVRLLGSSVIINTPCDVVKELLDNALDAGASFVEISISPNYLDTIRVRDDGRGIDVDDFGSLGRRAHTSKLRFFEELGAVVRETLGFRGEALAAVNTLGSVIVTTRTMNDVVASRLQLKATVGGVDNKQPVSAPVGTTVQVTKLFENMPPRKQYSLKNSAKYIQSTKDLLKGYAFARPDIRLSFKVLGEATSCWSYAPTCGKGVKEAALQMFGAALVNNCVNVSRNSGCDEAAFTQRNQRTSEEFILEALMPNTKFDIQAIKGKGLYLSVDSRPISSSRGLGKKLTSILKAALSRVAGPKESLASIPTPFMQLNIQCTPYSYDANVTPLKDDVLFANENNIIACFEGLCQEIYPQMSIEDPFSTQKAVGHRRATWASARGMFQLEKDRRQPCMATDQNSDTQAPDSPPSSHLLHTTEQSTAHHETANKGQTTDQGTASSPLLPESCAQDAKSVTGMRTSRTVNMARTNSNSTDEDGIANSLDIQVPLSLMTATPVPAQRADVSSRIPKKCASEDIERYLLSRKNGTFQIATDDTATRKTQHSSKSIESISGRMPLQPLTESMLNALNNQADSESETMSAGSEISDPNHGAPRFQQPSPGLIHRSFEPGPMEVISPPRARIPTDWPTPPSTGNLRSGRSLNSPLRPPMRTSQRDSPTGNHAPAHSRPRLTAPEDGRVIPFRLPGQNRIQRRVAHERPGQRVGSRADANSNIEETRSQPHALSVQGNRQRDVANRTMMQVSELASRPVTRQHVSQLRPFLQVPGPQSQIVQTSLMESLSSGVTSPMPDTAQYGLSAGHSVLQTSTPDIFRDTQQDTAPPGKVIDGTEDPRLYLIKRRRSGARHGIARRLSTRRLPLEAIPPQLTVQNASTSLRASLRKVKSLARRTRLAGYDAVPGHWGQGIEFKTMQEADKVEQGLQHAVEVWKQAQDQNVDVEYTLRSAAKGKGVCILQFDVAGTDCQG</sequence>
<reference evidence="5 6" key="1">
    <citation type="submission" date="2018-01" db="EMBL/GenBank/DDBJ databases">
        <title>Genome characterization of the sugarcane-associated fungus Trichoderma ghanense CCMA-1212 and their application in lignocelulose bioconversion.</title>
        <authorList>
            <person name="Steindorff A.S."/>
            <person name="Mendes T.D."/>
            <person name="Vilela E.S.D."/>
            <person name="Rodrigues D.S."/>
            <person name="Formighieri E.F."/>
            <person name="Melo I.S."/>
            <person name="Favaro L.C.L."/>
        </authorList>
    </citation>
    <scope>NUCLEOTIDE SEQUENCE [LARGE SCALE GENOMIC DNA]</scope>
    <source>
        <strain evidence="5 6">CCMA-1212</strain>
    </source>
</reference>
<protein>
    <submittedName>
        <fullName evidence="5">PMS1-like protein</fullName>
    </submittedName>
</protein>
<dbReference type="RefSeq" id="XP_073560606.1">
    <property type="nucleotide sequence ID" value="XM_073700880.1"/>
</dbReference>
<dbReference type="Pfam" id="PF13589">
    <property type="entry name" value="HATPase_c_3"/>
    <property type="match status" value="1"/>
</dbReference>
<feature type="compositionally biased region" description="Polar residues" evidence="3">
    <location>
        <begin position="657"/>
        <end position="666"/>
    </location>
</feature>
<proteinExistence type="inferred from homology"/>
<dbReference type="Gene3D" id="3.30.565.10">
    <property type="entry name" value="Histidine kinase-like ATPase, C-terminal domain"/>
    <property type="match status" value="1"/>
</dbReference>
<dbReference type="NCBIfam" id="TIGR00585">
    <property type="entry name" value="mutl"/>
    <property type="match status" value="1"/>
</dbReference>
<feature type="compositionally biased region" description="Polar residues" evidence="3">
    <location>
        <begin position="638"/>
        <end position="650"/>
    </location>
</feature>
<dbReference type="InterPro" id="IPR020568">
    <property type="entry name" value="Ribosomal_Su5_D2-typ_SF"/>
</dbReference>
<evidence type="ECO:0000259" key="4">
    <source>
        <dbReference type="SMART" id="SM01340"/>
    </source>
</evidence>